<dbReference type="Pfam" id="PF04379">
    <property type="entry name" value="DUF525"/>
    <property type="match status" value="1"/>
</dbReference>
<reference evidence="2 3" key="1">
    <citation type="submission" date="2019-03" db="EMBL/GenBank/DDBJ databases">
        <title>Genomic Encyclopedia of Archaeal and Bacterial Type Strains, Phase II (KMG-II): from individual species to whole genera.</title>
        <authorList>
            <person name="Goeker M."/>
        </authorList>
    </citation>
    <scope>NUCLEOTIDE SEQUENCE [LARGE SCALE GENOMIC DNA]</scope>
    <source>
        <strain evidence="2 3">DSM 28213</strain>
    </source>
</reference>
<dbReference type="OrthoDB" id="9795226at2"/>
<sequence length="128" mass="14571">MVTQITKGIKISVRTEYEGSFFKARTIHFAFSYEITIENQSNHLVQLFSRHWKIQDALNDSTIVEGEGVLGEKPIIKPGEYHRYRSGCVLTCPYGAMKGFYRMLNLSTSKSFKVIIPSFKLASPFALN</sequence>
<dbReference type="Gene3D" id="2.60.40.1470">
    <property type="entry name" value="ApaG domain"/>
    <property type="match status" value="1"/>
</dbReference>
<dbReference type="Proteomes" id="UP000295215">
    <property type="component" value="Unassembled WGS sequence"/>
</dbReference>
<evidence type="ECO:0000259" key="1">
    <source>
        <dbReference type="PROSITE" id="PS51087"/>
    </source>
</evidence>
<accession>A0A4R7F6L8</accession>
<dbReference type="AlphaFoldDB" id="A0A4R7F6L8"/>
<dbReference type="PANTHER" id="PTHR47191">
    <property type="entry name" value="OS05G0170800 PROTEIN"/>
    <property type="match status" value="1"/>
</dbReference>
<dbReference type="RefSeq" id="WP_133712238.1">
    <property type="nucleotide sequence ID" value="NZ_SOAG01000009.1"/>
</dbReference>
<dbReference type="InterPro" id="IPR007474">
    <property type="entry name" value="ApaG_domain"/>
</dbReference>
<proteinExistence type="predicted"/>
<evidence type="ECO:0000313" key="2">
    <source>
        <dbReference type="EMBL" id="TDS60163.1"/>
    </source>
</evidence>
<protein>
    <submittedName>
        <fullName evidence="2">Uncharacterized protein affecting Mg2+/Co2+ transport</fullName>
    </submittedName>
</protein>
<feature type="domain" description="ApaG" evidence="1">
    <location>
        <begin position="3"/>
        <end position="128"/>
    </location>
</feature>
<dbReference type="EMBL" id="SOAG01000009">
    <property type="protein sequence ID" value="TDS60163.1"/>
    <property type="molecule type" value="Genomic_DNA"/>
</dbReference>
<comment type="caution">
    <text evidence="2">The sequence shown here is derived from an EMBL/GenBank/DDBJ whole genome shotgun (WGS) entry which is preliminary data.</text>
</comment>
<evidence type="ECO:0000313" key="3">
    <source>
        <dbReference type="Proteomes" id="UP000295215"/>
    </source>
</evidence>
<dbReference type="InterPro" id="IPR036767">
    <property type="entry name" value="ApaG_sf"/>
</dbReference>
<dbReference type="InterPro" id="IPR050718">
    <property type="entry name" value="ApaG-like"/>
</dbReference>
<dbReference type="PANTHER" id="PTHR47191:SF2">
    <property type="entry name" value="OS05G0170800 PROTEIN"/>
    <property type="match status" value="1"/>
</dbReference>
<dbReference type="NCBIfam" id="NF003967">
    <property type="entry name" value="PRK05461.1"/>
    <property type="match status" value="1"/>
</dbReference>
<organism evidence="2 3">
    <name type="scientific">Myroides indicus</name>
    <dbReference type="NCBI Taxonomy" id="1323422"/>
    <lineage>
        <taxon>Bacteria</taxon>
        <taxon>Pseudomonadati</taxon>
        <taxon>Bacteroidota</taxon>
        <taxon>Flavobacteriia</taxon>
        <taxon>Flavobacteriales</taxon>
        <taxon>Flavobacteriaceae</taxon>
        <taxon>Myroides</taxon>
    </lineage>
</organism>
<gene>
    <name evidence="2" type="ORF">C8P70_10919</name>
</gene>
<dbReference type="SUPFAM" id="SSF110069">
    <property type="entry name" value="ApaG-like"/>
    <property type="match status" value="1"/>
</dbReference>
<keyword evidence="3" id="KW-1185">Reference proteome</keyword>
<dbReference type="PROSITE" id="PS51087">
    <property type="entry name" value="APAG"/>
    <property type="match status" value="1"/>
</dbReference>
<name>A0A4R7F6L8_9FLAO</name>